<dbReference type="InterPro" id="IPR053237">
    <property type="entry name" value="Natterin_C"/>
</dbReference>
<dbReference type="CDD" id="cd23424">
    <property type="entry name" value="beta-trefoil_Ricin_BEL-like"/>
    <property type="match status" value="1"/>
</dbReference>
<organism evidence="1 2">
    <name type="scientific">Mycena venus</name>
    <dbReference type="NCBI Taxonomy" id="2733690"/>
    <lineage>
        <taxon>Eukaryota</taxon>
        <taxon>Fungi</taxon>
        <taxon>Dikarya</taxon>
        <taxon>Basidiomycota</taxon>
        <taxon>Agaricomycotina</taxon>
        <taxon>Agaricomycetes</taxon>
        <taxon>Agaricomycetidae</taxon>
        <taxon>Agaricales</taxon>
        <taxon>Marasmiineae</taxon>
        <taxon>Mycenaceae</taxon>
        <taxon>Mycena</taxon>
    </lineage>
</organism>
<dbReference type="Gene3D" id="2.170.15.10">
    <property type="entry name" value="Proaerolysin, chain A, domain 3"/>
    <property type="match status" value="1"/>
</dbReference>
<dbReference type="OrthoDB" id="4948898at2759"/>
<dbReference type="AlphaFoldDB" id="A0A8H7DDL1"/>
<gene>
    <name evidence="1" type="ORF">MVEN_00141700</name>
</gene>
<protein>
    <submittedName>
        <fullName evidence="1">Hemolytic lectin LSLb</fullName>
    </submittedName>
</protein>
<evidence type="ECO:0000313" key="1">
    <source>
        <dbReference type="EMBL" id="KAF7368218.1"/>
    </source>
</evidence>
<dbReference type="Gene3D" id="2.80.10.50">
    <property type="match status" value="1"/>
</dbReference>
<reference evidence="1" key="1">
    <citation type="submission" date="2020-05" db="EMBL/GenBank/DDBJ databases">
        <title>Mycena genomes resolve the evolution of fungal bioluminescence.</title>
        <authorList>
            <person name="Tsai I.J."/>
        </authorList>
    </citation>
    <scope>NUCLEOTIDE SEQUENCE</scope>
    <source>
        <strain evidence="1">CCC161011</strain>
    </source>
</reference>
<proteinExistence type="predicted"/>
<dbReference type="EMBL" id="JACAZI010000002">
    <property type="protein sequence ID" value="KAF7368218.1"/>
    <property type="molecule type" value="Genomic_DNA"/>
</dbReference>
<dbReference type="SUPFAM" id="SSF56973">
    <property type="entry name" value="Aerolisin/ETX pore-forming domain"/>
    <property type="match status" value="1"/>
</dbReference>
<evidence type="ECO:0000313" key="2">
    <source>
        <dbReference type="Proteomes" id="UP000620124"/>
    </source>
</evidence>
<name>A0A8H7DDL1_9AGAR</name>
<dbReference type="Proteomes" id="UP000620124">
    <property type="component" value="Unassembled WGS sequence"/>
</dbReference>
<dbReference type="GO" id="GO:0030246">
    <property type="term" value="F:carbohydrate binding"/>
    <property type="evidence" value="ECO:0007669"/>
    <property type="project" value="UniProtKB-KW"/>
</dbReference>
<dbReference type="Pfam" id="PF03318">
    <property type="entry name" value="ETX_MTX2"/>
    <property type="match status" value="1"/>
</dbReference>
<keyword evidence="2" id="KW-1185">Reference proteome</keyword>
<sequence>MPELYIPSEGIYFRLLGYSSNCCIYSRNENEPYVSHYDVSNGAFAGQWFSVLAGTGTHAGLYAIKGKGSGKVLYSRANNDPKVSYIAGDGQYEDKFWFRFDEGTGTYKGHFRLITPSENMALYSRASNDPTFHNYSASSVYSDHYFSFLFEDMTVKKVEYDTDKAQITSSQQLVIFNEEYANGGSIDMQTSISVSETKTHTSTFDYTLGFTITVGATFSAKLPYVANGKVTTSVANQHQFKWGSTDSITHHWSATFNATIPPHKTIKAVSTVTQGTLTVPYTITLSSKSGITTTTKGTWSGTSTWDLKNTVTEI</sequence>
<dbReference type="InterPro" id="IPR004991">
    <property type="entry name" value="Aerolysin-like"/>
</dbReference>
<accession>A0A8H7DDL1</accession>
<comment type="caution">
    <text evidence="1">The sequence shown here is derived from an EMBL/GenBank/DDBJ whole genome shotgun (WGS) entry which is preliminary data.</text>
</comment>
<keyword evidence="1" id="KW-0430">Lectin</keyword>
<dbReference type="PANTHER" id="PTHR39244">
    <property type="entry name" value="NATTERIN-4"/>
    <property type="match status" value="1"/>
</dbReference>
<dbReference type="PANTHER" id="PTHR39244:SF5">
    <property type="entry name" value="NATTERIN-3-LIKE"/>
    <property type="match status" value="1"/>
</dbReference>